<dbReference type="AlphaFoldDB" id="A0A9W6PPF6"/>
<comment type="caution">
    <text evidence="2">The sequence shown here is derived from an EMBL/GenBank/DDBJ whole genome shotgun (WGS) entry which is preliminary data.</text>
</comment>
<evidence type="ECO:0000313" key="3">
    <source>
        <dbReference type="Proteomes" id="UP001165143"/>
    </source>
</evidence>
<evidence type="ECO:0000313" key="2">
    <source>
        <dbReference type="EMBL" id="GLW58802.1"/>
    </source>
</evidence>
<protein>
    <submittedName>
        <fullName evidence="2">Uncharacterized protein</fullName>
    </submittedName>
</protein>
<gene>
    <name evidence="2" type="ORF">Kpho01_68130</name>
</gene>
<feature type="compositionally biased region" description="Pro residues" evidence="1">
    <location>
        <begin position="1"/>
        <end position="11"/>
    </location>
</feature>
<reference evidence="2" key="1">
    <citation type="submission" date="2023-02" db="EMBL/GenBank/DDBJ databases">
        <title>Kitasatospora phosalacinea NBRC 14362.</title>
        <authorList>
            <person name="Ichikawa N."/>
            <person name="Sato H."/>
            <person name="Tonouchi N."/>
        </authorList>
    </citation>
    <scope>NUCLEOTIDE SEQUENCE</scope>
    <source>
        <strain evidence="2">NBRC 14362</strain>
    </source>
</reference>
<organism evidence="2 3">
    <name type="scientific">Kitasatospora phosalacinea</name>
    <dbReference type="NCBI Taxonomy" id="2065"/>
    <lineage>
        <taxon>Bacteria</taxon>
        <taxon>Bacillati</taxon>
        <taxon>Actinomycetota</taxon>
        <taxon>Actinomycetes</taxon>
        <taxon>Kitasatosporales</taxon>
        <taxon>Streptomycetaceae</taxon>
        <taxon>Kitasatospora</taxon>
    </lineage>
</organism>
<sequence length="105" mass="10683">MTLPLDPPPRWVPSTRPGTGRGPSSGTSGEAARTSSSRPAPIGWGSAVTGSSRPAAPGCTERHEACGRCSRCVSGTGRTADPGAPDCWDAYLSRVTAAMAARRSA</sequence>
<dbReference type="Proteomes" id="UP001165143">
    <property type="component" value="Unassembled WGS sequence"/>
</dbReference>
<evidence type="ECO:0000256" key="1">
    <source>
        <dbReference type="SAM" id="MobiDB-lite"/>
    </source>
</evidence>
<proteinExistence type="predicted"/>
<name>A0A9W6PPF6_9ACTN</name>
<feature type="region of interest" description="Disordered" evidence="1">
    <location>
        <begin position="1"/>
        <end position="62"/>
    </location>
</feature>
<accession>A0A9W6PPF6</accession>
<feature type="compositionally biased region" description="Low complexity" evidence="1">
    <location>
        <begin position="13"/>
        <end position="29"/>
    </location>
</feature>
<dbReference type="EMBL" id="BSRX01000060">
    <property type="protein sequence ID" value="GLW58802.1"/>
    <property type="molecule type" value="Genomic_DNA"/>
</dbReference>